<feature type="domain" description="F-box" evidence="1">
    <location>
        <begin position="22"/>
        <end position="69"/>
    </location>
</feature>
<organism evidence="2 3">
    <name type="scientific">Blomia tropicalis</name>
    <name type="common">Mite</name>
    <dbReference type="NCBI Taxonomy" id="40697"/>
    <lineage>
        <taxon>Eukaryota</taxon>
        <taxon>Metazoa</taxon>
        <taxon>Ecdysozoa</taxon>
        <taxon>Arthropoda</taxon>
        <taxon>Chelicerata</taxon>
        <taxon>Arachnida</taxon>
        <taxon>Acari</taxon>
        <taxon>Acariformes</taxon>
        <taxon>Sarcoptiformes</taxon>
        <taxon>Astigmata</taxon>
        <taxon>Glycyphagoidea</taxon>
        <taxon>Echimyopodidae</taxon>
        <taxon>Blomia</taxon>
    </lineage>
</organism>
<proteinExistence type="predicted"/>
<sequence length="474" mass="55094">MKRQKVETDECHSNHEANEPYFSSINNIPNEILMLIFENLQLDDLLILDQVCNRWNILALSVLRRRRQLTIVKFLQHTENLSLCQLSCENINYKGYFFTLPTPLNKTHNVLKLPEFGRISGEIIQRHSYRTMIARLKHSRQLGRLSLWITEHFPFLESLTIINSWMGIEDVAQLNRLLNTKSIQTNLVTFNIRACFISSNSLLSSFFIRINHLKALKHLTLEVFGHYFCVNPFLYKGFGSVISRLTELNITLDIRLTYNLAENLIRYGVPNCSLRQIGLGFSYPDHFILNNINMLNNRVTRLYGINNGLEDEESLTSACNRFPSLEMLRISYVSSRSNFAKLISPLLKLKHLVDFGISLVLDNDEPFPLDKQNVSTYKIEFPNVQVLSLYIRKINDHNKLNHMPSIFPSAKEVRIYFMKSQCSSCCSRLVKVQQCQHQTIRIIVSKLSNLRRVTMVDYQSGSFEVWKQGAFLFL</sequence>
<dbReference type="PROSITE" id="PS50181">
    <property type="entry name" value="FBOX"/>
    <property type="match status" value="1"/>
</dbReference>
<keyword evidence="3" id="KW-1185">Reference proteome</keyword>
<evidence type="ECO:0000313" key="3">
    <source>
        <dbReference type="Proteomes" id="UP001142055"/>
    </source>
</evidence>
<gene>
    <name evidence="2" type="ORF">RDWZM_003265</name>
</gene>
<dbReference type="InterPro" id="IPR036047">
    <property type="entry name" value="F-box-like_dom_sf"/>
</dbReference>
<evidence type="ECO:0000313" key="2">
    <source>
        <dbReference type="EMBL" id="KAJ6224720.1"/>
    </source>
</evidence>
<dbReference type="SUPFAM" id="SSF81383">
    <property type="entry name" value="F-box domain"/>
    <property type="match status" value="1"/>
</dbReference>
<dbReference type="Gene3D" id="1.20.1280.50">
    <property type="match status" value="1"/>
</dbReference>
<dbReference type="Pfam" id="PF12937">
    <property type="entry name" value="F-box-like"/>
    <property type="match status" value="1"/>
</dbReference>
<dbReference type="EMBL" id="JAPWDV010000001">
    <property type="protein sequence ID" value="KAJ6224720.1"/>
    <property type="molecule type" value="Genomic_DNA"/>
</dbReference>
<dbReference type="SMART" id="SM00256">
    <property type="entry name" value="FBOX"/>
    <property type="match status" value="1"/>
</dbReference>
<name>A0A9Q0MJ83_BLOTA</name>
<comment type="caution">
    <text evidence="2">The sequence shown here is derived from an EMBL/GenBank/DDBJ whole genome shotgun (WGS) entry which is preliminary data.</text>
</comment>
<protein>
    <recommendedName>
        <fullName evidence="1">F-box domain-containing protein</fullName>
    </recommendedName>
</protein>
<dbReference type="InterPro" id="IPR001810">
    <property type="entry name" value="F-box_dom"/>
</dbReference>
<accession>A0A9Q0MJ83</accession>
<dbReference type="AlphaFoldDB" id="A0A9Q0MJ83"/>
<dbReference type="Proteomes" id="UP001142055">
    <property type="component" value="Chromosome 1"/>
</dbReference>
<evidence type="ECO:0000259" key="1">
    <source>
        <dbReference type="PROSITE" id="PS50181"/>
    </source>
</evidence>
<reference evidence="2" key="1">
    <citation type="submission" date="2022-12" db="EMBL/GenBank/DDBJ databases">
        <title>Genome assemblies of Blomia tropicalis.</title>
        <authorList>
            <person name="Cui Y."/>
        </authorList>
    </citation>
    <scope>NUCLEOTIDE SEQUENCE</scope>
    <source>
        <tissue evidence="2">Adult mites</tissue>
    </source>
</reference>